<keyword evidence="2" id="KW-1185">Reference proteome</keyword>
<evidence type="ECO:0000313" key="2">
    <source>
        <dbReference type="Proteomes" id="UP000054498"/>
    </source>
</evidence>
<proteinExistence type="predicted"/>
<sequence length="163" mass="18205">MDVSGATNRLHQILLTWDYFRLWDRQEQGLGVYDSLRAVPDTFDSIQDYVAVFEQLVLEEAGALVLRGVEEGEVLEPHPTIAARSHKAGQFLVVTVCVDEEVGRRISDNDLVMLSKDNPEQESARRQLHVLAHVEGHEGPTLLRCKTLVDDASQAGSKDGLER</sequence>
<dbReference type="AlphaFoldDB" id="A0A0D2MC22"/>
<dbReference type="EMBL" id="KK105264">
    <property type="protein sequence ID" value="KIY92845.1"/>
    <property type="molecule type" value="Genomic_DNA"/>
</dbReference>
<dbReference type="RefSeq" id="XP_013891865.1">
    <property type="nucleotide sequence ID" value="XM_014036411.1"/>
</dbReference>
<reference evidence="1 2" key="1">
    <citation type="journal article" date="2013" name="BMC Genomics">
        <title>Reconstruction of the lipid metabolism for the microalga Monoraphidium neglectum from its genome sequence reveals characteristics suitable for biofuel production.</title>
        <authorList>
            <person name="Bogen C."/>
            <person name="Al-Dilaimi A."/>
            <person name="Albersmeier A."/>
            <person name="Wichmann J."/>
            <person name="Grundmann M."/>
            <person name="Rupp O."/>
            <person name="Lauersen K.J."/>
            <person name="Blifernez-Klassen O."/>
            <person name="Kalinowski J."/>
            <person name="Goesmann A."/>
            <person name="Mussgnug J.H."/>
            <person name="Kruse O."/>
        </authorList>
    </citation>
    <scope>NUCLEOTIDE SEQUENCE [LARGE SCALE GENOMIC DNA]</scope>
    <source>
        <strain evidence="1 2">SAG 48.87</strain>
    </source>
</reference>
<dbReference type="KEGG" id="mng:MNEG_15119"/>
<dbReference type="GeneID" id="25732748"/>
<name>A0A0D2MC22_9CHLO</name>
<protein>
    <submittedName>
        <fullName evidence="1">Uncharacterized protein</fullName>
    </submittedName>
</protein>
<organism evidence="1 2">
    <name type="scientific">Monoraphidium neglectum</name>
    <dbReference type="NCBI Taxonomy" id="145388"/>
    <lineage>
        <taxon>Eukaryota</taxon>
        <taxon>Viridiplantae</taxon>
        <taxon>Chlorophyta</taxon>
        <taxon>core chlorophytes</taxon>
        <taxon>Chlorophyceae</taxon>
        <taxon>CS clade</taxon>
        <taxon>Sphaeropleales</taxon>
        <taxon>Selenastraceae</taxon>
        <taxon>Monoraphidium</taxon>
    </lineage>
</organism>
<accession>A0A0D2MC22</accession>
<gene>
    <name evidence="1" type="ORF">MNEG_15119</name>
</gene>
<dbReference type="Proteomes" id="UP000054498">
    <property type="component" value="Unassembled WGS sequence"/>
</dbReference>
<dbReference type="OrthoDB" id="6513042at2759"/>
<evidence type="ECO:0000313" key="1">
    <source>
        <dbReference type="EMBL" id="KIY92845.1"/>
    </source>
</evidence>